<keyword evidence="2 7" id="KW-0812">Transmembrane</keyword>
<dbReference type="GO" id="GO:0005886">
    <property type="term" value="C:plasma membrane"/>
    <property type="evidence" value="ECO:0007669"/>
    <property type="project" value="UniProtKB-SubCell"/>
</dbReference>
<feature type="domain" description="ABC transmembrane type-1" evidence="9">
    <location>
        <begin position="23"/>
        <end position="309"/>
    </location>
</feature>
<dbReference type="InterPro" id="IPR003439">
    <property type="entry name" value="ABC_transporter-like_ATP-bd"/>
</dbReference>
<dbReference type="GO" id="GO:0005524">
    <property type="term" value="F:ATP binding"/>
    <property type="evidence" value="ECO:0007669"/>
    <property type="project" value="UniProtKB-KW"/>
</dbReference>
<dbReference type="SMART" id="SM00382">
    <property type="entry name" value="AAA"/>
    <property type="match status" value="1"/>
</dbReference>
<keyword evidence="5 7" id="KW-1133">Transmembrane helix</keyword>
<dbReference type="PANTHER" id="PTHR43394">
    <property type="entry name" value="ATP-DEPENDENT PERMEASE MDL1, MITOCHONDRIAL"/>
    <property type="match status" value="1"/>
</dbReference>
<evidence type="ECO:0000256" key="4">
    <source>
        <dbReference type="ARBA" id="ARBA00022840"/>
    </source>
</evidence>
<comment type="caution">
    <text evidence="10">The sequence shown here is derived from an EMBL/GenBank/DDBJ whole genome shotgun (WGS) entry which is preliminary data.</text>
</comment>
<evidence type="ECO:0000256" key="3">
    <source>
        <dbReference type="ARBA" id="ARBA00022741"/>
    </source>
</evidence>
<gene>
    <name evidence="10" type="ORF">CCAS_11165</name>
</gene>
<evidence type="ECO:0000256" key="1">
    <source>
        <dbReference type="ARBA" id="ARBA00004651"/>
    </source>
</evidence>
<sequence>MNMWTSWRRTIALIYGTAPRLVWAIGVFSVLSGLLSGVNVAVLGVVVNDTVDIIQGSSFSGLFVSFAVLVSAYLFGKLLELASDYCESLLTDLTTNAFTVRIAEKGATLELEDFENPKVYDQLQVANREAGYRPMQVLTGSFSLIQSLVSLLSVVAIIAQWSILVALLIVLSPLAGVLISNVFNIRLWSIEVDRTNKRRMGQYLVALMTTDRSFKEIKSLGLAQLFLTRYRGLLKGFYAEDSKVHKAIFGFGSLASFIEVVIYGVAVYFALQDSIEVGDVGRLAAYLAAVGSVAAASGALLGGIGLLHQNSLYVQTAFSFLDQPAIELPSGSENVQNPLREGVRLDNVCYTYPGRSKPAVTGIDLKILAGQTVAIVGKNGAGKSTLVKLLARLYAPTSGEIFFDSVAVSQLDRDSLRSSISVLYQDFNKYELPVRDVVGFGDLAHRQDDERIWEVLDKVGLKDVVENYPGKLDQQLGRFFDSGIQPSGGQWQRFGIARTLFARPAIRILDEPTASLDPRAEEFFVDIVNEKSPTTQIVVSHKLSTIREADLICVMDEGTISERGTHAELMQMNGLYAEMFTAQAKGFSID</sequence>
<dbReference type="InterPro" id="IPR003593">
    <property type="entry name" value="AAA+_ATPase"/>
</dbReference>
<dbReference type="Pfam" id="PF00005">
    <property type="entry name" value="ABC_tran"/>
    <property type="match status" value="1"/>
</dbReference>
<evidence type="ECO:0000313" key="11">
    <source>
        <dbReference type="Proteomes" id="UP000004840"/>
    </source>
</evidence>
<evidence type="ECO:0000256" key="7">
    <source>
        <dbReference type="SAM" id="Phobius"/>
    </source>
</evidence>
<dbReference type="PROSITE" id="PS50893">
    <property type="entry name" value="ABC_TRANSPORTER_2"/>
    <property type="match status" value="1"/>
</dbReference>
<feature type="domain" description="ABC transporter" evidence="8">
    <location>
        <begin position="343"/>
        <end position="582"/>
    </location>
</feature>
<keyword evidence="6 7" id="KW-0472">Membrane</keyword>
<dbReference type="EMBL" id="CAFW01000085">
    <property type="protein sequence ID" value="CCE55719.1"/>
    <property type="molecule type" value="Genomic_DNA"/>
</dbReference>
<proteinExistence type="predicted"/>
<feature type="transmembrane region" description="Helical" evidence="7">
    <location>
        <begin position="137"/>
        <end position="159"/>
    </location>
</feature>
<dbReference type="InterPro" id="IPR039421">
    <property type="entry name" value="Type_1_exporter"/>
</dbReference>
<accession>G7HZV4</accession>
<feature type="transmembrane region" description="Helical" evidence="7">
    <location>
        <begin position="53"/>
        <end position="75"/>
    </location>
</feature>
<dbReference type="InterPro" id="IPR011527">
    <property type="entry name" value="ABC1_TM_dom"/>
</dbReference>
<dbReference type="PROSITE" id="PS50929">
    <property type="entry name" value="ABC_TM1F"/>
    <property type="match status" value="1"/>
</dbReference>
<dbReference type="SUPFAM" id="SSF90123">
    <property type="entry name" value="ABC transporter transmembrane region"/>
    <property type="match status" value="1"/>
</dbReference>
<keyword evidence="4" id="KW-0067">ATP-binding</keyword>
<dbReference type="AlphaFoldDB" id="G7HZV4"/>
<dbReference type="GO" id="GO:0015421">
    <property type="term" value="F:ABC-type oligopeptide transporter activity"/>
    <property type="evidence" value="ECO:0007669"/>
    <property type="project" value="TreeGrafter"/>
</dbReference>
<dbReference type="InterPro" id="IPR027417">
    <property type="entry name" value="P-loop_NTPase"/>
</dbReference>
<dbReference type="GO" id="GO:0016887">
    <property type="term" value="F:ATP hydrolysis activity"/>
    <property type="evidence" value="ECO:0007669"/>
    <property type="project" value="InterPro"/>
</dbReference>
<dbReference type="Gene3D" id="3.40.50.300">
    <property type="entry name" value="P-loop containing nucleotide triphosphate hydrolases"/>
    <property type="match status" value="1"/>
</dbReference>
<dbReference type="Gene3D" id="1.20.1560.10">
    <property type="entry name" value="ABC transporter type 1, transmembrane domain"/>
    <property type="match status" value="1"/>
</dbReference>
<evidence type="ECO:0000256" key="2">
    <source>
        <dbReference type="ARBA" id="ARBA00022692"/>
    </source>
</evidence>
<organism evidence="10 11">
    <name type="scientific">Corynebacterium casei UCMA 3821</name>
    <dbReference type="NCBI Taxonomy" id="1110505"/>
    <lineage>
        <taxon>Bacteria</taxon>
        <taxon>Bacillati</taxon>
        <taxon>Actinomycetota</taxon>
        <taxon>Actinomycetes</taxon>
        <taxon>Mycobacteriales</taxon>
        <taxon>Corynebacteriaceae</taxon>
        <taxon>Corynebacterium</taxon>
    </lineage>
</organism>
<evidence type="ECO:0000256" key="6">
    <source>
        <dbReference type="ARBA" id="ARBA00023136"/>
    </source>
</evidence>
<feature type="transmembrane region" description="Helical" evidence="7">
    <location>
        <begin position="21"/>
        <end position="47"/>
    </location>
</feature>
<name>G7HZV4_9CORY</name>
<evidence type="ECO:0000256" key="5">
    <source>
        <dbReference type="ARBA" id="ARBA00022989"/>
    </source>
</evidence>
<protein>
    <submittedName>
        <fullName evidence="10">ABC transporter, ATPase and permease components</fullName>
    </submittedName>
</protein>
<feature type="transmembrane region" description="Helical" evidence="7">
    <location>
        <begin position="165"/>
        <end position="189"/>
    </location>
</feature>
<dbReference type="SUPFAM" id="SSF52540">
    <property type="entry name" value="P-loop containing nucleoside triphosphate hydrolases"/>
    <property type="match status" value="1"/>
</dbReference>
<reference evidence="10 11" key="1">
    <citation type="journal article" date="2012" name="J. Bacteriol.">
        <title>Genome Sequence of Corynebacterium casei UCMA 3821, Isolated from a Smear-Ripened Cheese.</title>
        <authorList>
            <person name="Monnet C."/>
            <person name="Loux V."/>
            <person name="Bento P."/>
            <person name="Gibrat J.F."/>
            <person name="Straub C."/>
            <person name="Bonnarme P."/>
            <person name="Landaud S."/>
            <person name="Irlinger F."/>
        </authorList>
    </citation>
    <scope>NUCLEOTIDE SEQUENCE [LARGE SCALE GENOMIC DNA]</scope>
    <source>
        <strain evidence="10 11">UCMA 3821</strain>
    </source>
</reference>
<feature type="transmembrane region" description="Helical" evidence="7">
    <location>
        <begin position="283"/>
        <end position="307"/>
    </location>
</feature>
<dbReference type="InterPro" id="IPR036640">
    <property type="entry name" value="ABC1_TM_sf"/>
</dbReference>
<dbReference type="Proteomes" id="UP000004840">
    <property type="component" value="Unassembled WGS sequence"/>
</dbReference>
<evidence type="ECO:0000259" key="9">
    <source>
        <dbReference type="PROSITE" id="PS50929"/>
    </source>
</evidence>
<dbReference type="PANTHER" id="PTHR43394:SF1">
    <property type="entry name" value="ATP-BINDING CASSETTE SUB-FAMILY B MEMBER 10, MITOCHONDRIAL"/>
    <property type="match status" value="1"/>
</dbReference>
<keyword evidence="3" id="KW-0547">Nucleotide-binding</keyword>
<feature type="transmembrane region" description="Helical" evidence="7">
    <location>
        <begin position="247"/>
        <end position="271"/>
    </location>
</feature>
<dbReference type="RefSeq" id="WP_006823170.1">
    <property type="nucleotide sequence ID" value="NZ_CAFW01000085.1"/>
</dbReference>
<evidence type="ECO:0000259" key="8">
    <source>
        <dbReference type="PROSITE" id="PS50893"/>
    </source>
</evidence>
<evidence type="ECO:0000313" key="10">
    <source>
        <dbReference type="EMBL" id="CCE55719.1"/>
    </source>
</evidence>
<comment type="subcellular location">
    <subcellularLocation>
        <location evidence="1">Cell membrane</location>
        <topology evidence="1">Multi-pass membrane protein</topology>
    </subcellularLocation>
</comment>